<evidence type="ECO:0000313" key="3">
    <source>
        <dbReference type="EMBL" id="KAK9685091.1"/>
    </source>
</evidence>
<dbReference type="GO" id="GO:0003964">
    <property type="term" value="F:RNA-directed DNA polymerase activity"/>
    <property type="evidence" value="ECO:0007669"/>
    <property type="project" value="UniProtKB-EC"/>
</dbReference>
<dbReference type="PANTHER" id="PTHR37984">
    <property type="entry name" value="PROTEIN CBG26694"/>
    <property type="match status" value="1"/>
</dbReference>
<gene>
    <name evidence="3" type="ORF">QE152_g38312</name>
</gene>
<dbReference type="Pfam" id="PF17921">
    <property type="entry name" value="Integrase_H2C2"/>
    <property type="match status" value="1"/>
</dbReference>
<dbReference type="FunFam" id="1.10.340.70:FF:000001">
    <property type="entry name" value="Retrovirus-related Pol polyprotein from transposon gypsy-like Protein"/>
    <property type="match status" value="1"/>
</dbReference>
<organism evidence="3 4">
    <name type="scientific">Popillia japonica</name>
    <name type="common">Japanese beetle</name>
    <dbReference type="NCBI Taxonomy" id="7064"/>
    <lineage>
        <taxon>Eukaryota</taxon>
        <taxon>Metazoa</taxon>
        <taxon>Ecdysozoa</taxon>
        <taxon>Arthropoda</taxon>
        <taxon>Hexapoda</taxon>
        <taxon>Insecta</taxon>
        <taxon>Pterygota</taxon>
        <taxon>Neoptera</taxon>
        <taxon>Endopterygota</taxon>
        <taxon>Coleoptera</taxon>
        <taxon>Polyphaga</taxon>
        <taxon>Scarabaeiformia</taxon>
        <taxon>Scarabaeidae</taxon>
        <taxon>Rutelinae</taxon>
        <taxon>Popillia</taxon>
    </lineage>
</organism>
<dbReference type="AlphaFoldDB" id="A0AAW1I8A5"/>
<evidence type="ECO:0000259" key="2">
    <source>
        <dbReference type="Pfam" id="PF17921"/>
    </source>
</evidence>
<dbReference type="PANTHER" id="PTHR37984:SF5">
    <property type="entry name" value="PROTEIN NYNRIN-LIKE"/>
    <property type="match status" value="1"/>
</dbReference>
<name>A0AAW1I8A5_POPJA</name>
<protein>
    <recommendedName>
        <fullName evidence="1">RNA-directed DNA polymerase</fullName>
        <ecNumber evidence="1">2.7.7.49</ecNumber>
    </recommendedName>
</protein>
<evidence type="ECO:0000256" key="1">
    <source>
        <dbReference type="ARBA" id="ARBA00012493"/>
    </source>
</evidence>
<accession>A0AAW1I8A5</accession>
<proteinExistence type="predicted"/>
<dbReference type="InterPro" id="IPR050951">
    <property type="entry name" value="Retrovirus_Pol_polyprotein"/>
</dbReference>
<keyword evidence="4" id="KW-1185">Reference proteome</keyword>
<dbReference type="InterPro" id="IPR041588">
    <property type="entry name" value="Integrase_H2C2"/>
</dbReference>
<dbReference type="Proteomes" id="UP001458880">
    <property type="component" value="Unassembled WGS sequence"/>
</dbReference>
<feature type="domain" description="Integrase zinc-binding" evidence="2">
    <location>
        <begin position="90"/>
        <end position="144"/>
    </location>
</feature>
<dbReference type="EC" id="2.7.7.49" evidence="1"/>
<comment type="caution">
    <text evidence="3">The sequence shown here is derived from an EMBL/GenBank/DDBJ whole genome shotgun (WGS) entry which is preliminary data.</text>
</comment>
<evidence type="ECO:0000313" key="4">
    <source>
        <dbReference type="Proteomes" id="UP001458880"/>
    </source>
</evidence>
<reference evidence="3 4" key="1">
    <citation type="journal article" date="2024" name="BMC Genomics">
        <title>De novo assembly and annotation of Popillia japonica's genome with initial clues to its potential as an invasive pest.</title>
        <authorList>
            <person name="Cucini C."/>
            <person name="Boschi S."/>
            <person name="Funari R."/>
            <person name="Cardaioli E."/>
            <person name="Iannotti N."/>
            <person name="Marturano G."/>
            <person name="Paoli F."/>
            <person name="Bruttini M."/>
            <person name="Carapelli A."/>
            <person name="Frati F."/>
            <person name="Nardi F."/>
        </authorList>
    </citation>
    <scope>NUCLEOTIDE SEQUENCE [LARGE SCALE GENOMIC DNA]</scope>
    <source>
        <strain evidence="3">DMR45628</strain>
    </source>
</reference>
<sequence length="173" mass="20607">MRWVLFLQDFNYTLEHRPGTRMNHVDALSRVQEVLILEGNTLEQNVTYKQDSDPEVRKIRESLEHQESQFYELRNGLVYRKSRGNLLFVIPETMEYHVMTKYHDEIGHFGLDKMIELITRSYLFPRMRNKIKQYIGNCFKCIAYSPVTGKKEAFLRSIEKGDVPFHTIHIDHV</sequence>
<dbReference type="Gene3D" id="1.10.340.70">
    <property type="match status" value="1"/>
</dbReference>
<dbReference type="EMBL" id="JASPKY010000811">
    <property type="protein sequence ID" value="KAK9685091.1"/>
    <property type="molecule type" value="Genomic_DNA"/>
</dbReference>